<proteinExistence type="predicted"/>
<dbReference type="Proteomes" id="UP000186955">
    <property type="component" value="Unassembled WGS sequence"/>
</dbReference>
<evidence type="ECO:0000313" key="3">
    <source>
        <dbReference type="EMBL" id="OKP09837.1"/>
    </source>
</evidence>
<feature type="compositionally biased region" description="Polar residues" evidence="2">
    <location>
        <begin position="577"/>
        <end position="597"/>
    </location>
</feature>
<feature type="compositionally biased region" description="Basic and acidic residues" evidence="2">
    <location>
        <begin position="485"/>
        <end position="500"/>
    </location>
</feature>
<feature type="coiled-coil region" evidence="1">
    <location>
        <begin position="121"/>
        <end position="173"/>
    </location>
</feature>
<evidence type="ECO:0000313" key="4">
    <source>
        <dbReference type="Proteomes" id="UP000186955"/>
    </source>
</evidence>
<dbReference type="AlphaFoldDB" id="A0A1Q5UBJ3"/>
<name>A0A1Q5UBJ3_9EURO</name>
<evidence type="ECO:0000256" key="1">
    <source>
        <dbReference type="SAM" id="Coils"/>
    </source>
</evidence>
<dbReference type="EMBL" id="MNBE01000438">
    <property type="protein sequence ID" value="OKP09837.1"/>
    <property type="molecule type" value="Genomic_DNA"/>
</dbReference>
<keyword evidence="4" id="KW-1185">Reference proteome</keyword>
<keyword evidence="1" id="KW-0175">Coiled coil</keyword>
<feature type="region of interest" description="Disordered" evidence="2">
    <location>
        <begin position="431"/>
        <end position="463"/>
    </location>
</feature>
<feature type="compositionally biased region" description="Low complexity" evidence="2">
    <location>
        <begin position="1"/>
        <end position="18"/>
    </location>
</feature>
<feature type="region of interest" description="Disordered" evidence="2">
    <location>
        <begin position="476"/>
        <end position="500"/>
    </location>
</feature>
<protein>
    <submittedName>
        <fullName evidence="3">Uncharacterized protein</fullName>
    </submittedName>
</protein>
<accession>A0A1Q5UBJ3</accession>
<evidence type="ECO:0000256" key="2">
    <source>
        <dbReference type="SAM" id="MobiDB-lite"/>
    </source>
</evidence>
<comment type="caution">
    <text evidence="3">The sequence shown here is derived from an EMBL/GenBank/DDBJ whole genome shotgun (WGS) entry which is preliminary data.</text>
</comment>
<feature type="region of interest" description="Disordered" evidence="2">
    <location>
        <begin position="249"/>
        <end position="301"/>
    </location>
</feature>
<sequence length="779" mass="87335">MASSQRPGGSKPSSGQGKARTRRSKRTAALLKQQKDEVLRRIPQLELHQAYSDERAEHDATKAIASRLRLQHNDLVKRLDESETAVAMAETRAYENEKELIKLQESLSKFRMGAQNNEIWIEVMADENQRLEEANARMVARTAVREGEMSQEIELMEKRARQLEQSLSLAYKDVGEYGVLFQKNTEDWAELGRFLDDHMSEDNERIQELQRSVMEYSNSMDHFHDEINRLFQAAEVRIARNRLRRDRTGRRDGLLGGQRDGQISRPGSGMSENLHHSLMLLGSPDSESNPGNSTYTGLSSEESIESWPLMPPRQIGNFGTVSFEPMKSSDAELEFANDEPESLDSLAPLADDIQNGFAVFNATGKRRSSGSTRGDDLNSYLDFKHDHDKISMYEHFVQDWKENSFISQGLHGLPYGNEGRGRSLEQMLADGISSPEETDSESSLVESWSIPSSTDPSSLSGSRLSNLSFESWNHVREQQSPLQMVHERRGSNKARLESSPVHDEYFANGFIPPLNTSRKRIRLAPPPPDSNTGDADEANDPSTDSFDVDVQANIEATDCEVPQGASETRTLSDDRTQSSFTVDQRQGNSVVGQSQPKGIQTVNDPLLARLDNLAASSLQELVLAPKGRLSLRGKLRSLSVGDLPRIVAADGATLFERMPGSWPREAISHADVKPIVASEIADAMLQMFRASVENAILVGINLLHLLNPAHPKCIVYPGLMVLWLWQAYEEHMEWKRWEGANERYFVQQLRNRYASHAGCVDSMGFGLSQWLAFDRSSFG</sequence>
<feature type="compositionally biased region" description="Low complexity" evidence="2">
    <location>
        <begin position="447"/>
        <end position="463"/>
    </location>
</feature>
<gene>
    <name evidence="3" type="ORF">PENSUB_4761</name>
</gene>
<reference evidence="3 4" key="1">
    <citation type="submission" date="2016-10" db="EMBL/GenBank/DDBJ databases">
        <title>Genome sequence of the ascomycete fungus Penicillium subrubescens.</title>
        <authorList>
            <person name="De Vries R.P."/>
            <person name="Peng M."/>
            <person name="Dilokpimol A."/>
            <person name="Hilden K."/>
            <person name="Makela M.R."/>
            <person name="Grigoriev I."/>
            <person name="Riley R."/>
            <person name="Granchi Z."/>
        </authorList>
    </citation>
    <scope>NUCLEOTIDE SEQUENCE [LARGE SCALE GENOMIC DNA]</scope>
    <source>
        <strain evidence="3 4">CBS 132785</strain>
    </source>
</reference>
<dbReference type="OrthoDB" id="4355661at2759"/>
<organism evidence="3 4">
    <name type="scientific">Penicillium subrubescens</name>
    <dbReference type="NCBI Taxonomy" id="1316194"/>
    <lineage>
        <taxon>Eukaryota</taxon>
        <taxon>Fungi</taxon>
        <taxon>Dikarya</taxon>
        <taxon>Ascomycota</taxon>
        <taxon>Pezizomycotina</taxon>
        <taxon>Eurotiomycetes</taxon>
        <taxon>Eurotiomycetidae</taxon>
        <taxon>Eurotiales</taxon>
        <taxon>Aspergillaceae</taxon>
        <taxon>Penicillium</taxon>
    </lineage>
</organism>
<feature type="compositionally biased region" description="Polar residues" evidence="2">
    <location>
        <begin position="285"/>
        <end position="301"/>
    </location>
</feature>
<feature type="region of interest" description="Disordered" evidence="2">
    <location>
        <begin position="517"/>
        <end position="597"/>
    </location>
</feature>
<feature type="region of interest" description="Disordered" evidence="2">
    <location>
        <begin position="1"/>
        <end position="28"/>
    </location>
</feature>